<dbReference type="PANTHER" id="PTHR43539:SF68">
    <property type="entry name" value="FLAVIN-BINDING MONOOXYGENASE-LIKE PROTEIN (AFU_ORTHOLOGUE AFUA_4G09220)"/>
    <property type="match status" value="1"/>
</dbReference>
<dbReference type="SUPFAM" id="SSF51905">
    <property type="entry name" value="FAD/NAD(P)-binding domain"/>
    <property type="match status" value="2"/>
</dbReference>
<dbReference type="Gene3D" id="3.50.50.60">
    <property type="entry name" value="FAD/NAD(P)-binding domain"/>
    <property type="match status" value="1"/>
</dbReference>
<proteinExistence type="predicted"/>
<dbReference type="Proteomes" id="UP000469558">
    <property type="component" value="Unassembled WGS sequence"/>
</dbReference>
<protein>
    <submittedName>
        <fullName evidence="2">Putative indole-3-pyruvate monooxygenase</fullName>
    </submittedName>
</protein>
<dbReference type="GO" id="GO:0050660">
    <property type="term" value="F:flavin adenine dinucleotide binding"/>
    <property type="evidence" value="ECO:0007669"/>
    <property type="project" value="TreeGrafter"/>
</dbReference>
<dbReference type="EMBL" id="QGMK01000553">
    <property type="protein sequence ID" value="TVY81082.1"/>
    <property type="molecule type" value="Genomic_DNA"/>
</dbReference>
<sequence>MSSLVDFPVSLPTSAFPPETNASDVASAFTSKLNDLQEQHFVKDALWRDTFALTGTLRTFYSAPSIFAAWKETSSQAKVGNFATDPDSAYVVRIGENVAWLDVNFTFETSGSPQTTCSGFLSLVPDGEGGWQIWLLRTILEQLKGHGNVDVLESAQTNGHGGHVSNGTEDETSFDCVVIGGGQAGLSAGGRMKALGISYVILDKNPEVGDSWKRRYNSARLHTTREYAHLPFDRTFPSHYQELLTKDDLAQGYKDWVSKFGINIWQKSSAKTGTWDPIQNVWTLNIQRDGNDRTLKCKYIVLAGGGGFQTPSMPIYADRDIYQGTVLHSADYTEPSTWKNKHGVVVGTANTAHDAADDMLSAGLASVTMIQRGITYVLPLEYYKVPTEIADRIGSSNPNAVADLASQLSLKAMVDKEPERFDALERAGFKVDRYGSIIHHIANRMGGHYLDVGVSKKISDGLITMKSDSVPIRYTRDGLEFADGSVLKADLIVFATGFVHNMKLQVKDLFGAEIAEQMGDYWGLDEEGELKGAFKRCGHPALFYHGGTQGHARFFSRFIALQIKAGLLGTPLALYKPSQMAKVLQ</sequence>
<evidence type="ECO:0000313" key="2">
    <source>
        <dbReference type="EMBL" id="TVY81082.1"/>
    </source>
</evidence>
<name>A0A8T9C7P8_9HELO</name>
<dbReference type="PANTHER" id="PTHR43539">
    <property type="entry name" value="FLAVIN-BINDING MONOOXYGENASE-LIKE PROTEIN (AFU_ORTHOLOGUE AFUA_4G09220)"/>
    <property type="match status" value="1"/>
</dbReference>
<keyword evidence="2" id="KW-0503">Monooxygenase</keyword>
<dbReference type="GO" id="GO:0004497">
    <property type="term" value="F:monooxygenase activity"/>
    <property type="evidence" value="ECO:0007669"/>
    <property type="project" value="UniProtKB-KW"/>
</dbReference>
<dbReference type="InterPro" id="IPR050982">
    <property type="entry name" value="Auxin_biosynth/cation_transpt"/>
</dbReference>
<dbReference type="InterPro" id="IPR036188">
    <property type="entry name" value="FAD/NAD-bd_sf"/>
</dbReference>
<gene>
    <name evidence="2" type="primary">YUC3_0</name>
    <name evidence="2" type="ORF">LSUE1_G003169</name>
</gene>
<evidence type="ECO:0000313" key="3">
    <source>
        <dbReference type="Proteomes" id="UP000469558"/>
    </source>
</evidence>
<comment type="caution">
    <text evidence="2">The sequence shown here is derived from an EMBL/GenBank/DDBJ whole genome shotgun (WGS) entry which is preliminary data.</text>
</comment>
<organism evidence="2 3">
    <name type="scientific">Lachnellula suecica</name>
    <dbReference type="NCBI Taxonomy" id="602035"/>
    <lineage>
        <taxon>Eukaryota</taxon>
        <taxon>Fungi</taxon>
        <taxon>Dikarya</taxon>
        <taxon>Ascomycota</taxon>
        <taxon>Pezizomycotina</taxon>
        <taxon>Leotiomycetes</taxon>
        <taxon>Helotiales</taxon>
        <taxon>Lachnaceae</taxon>
        <taxon>Lachnellula</taxon>
    </lineage>
</organism>
<keyword evidence="1" id="KW-0560">Oxidoreductase</keyword>
<keyword evidence="3" id="KW-1185">Reference proteome</keyword>
<reference evidence="2 3" key="1">
    <citation type="submission" date="2018-05" db="EMBL/GenBank/DDBJ databases">
        <title>Genome sequencing and assembly of the regulated plant pathogen Lachnellula willkommii and related sister species for the development of diagnostic species identification markers.</title>
        <authorList>
            <person name="Giroux E."/>
            <person name="Bilodeau G."/>
        </authorList>
    </citation>
    <scope>NUCLEOTIDE SEQUENCE [LARGE SCALE GENOMIC DNA]</scope>
    <source>
        <strain evidence="2 3">CBS 268.59</strain>
    </source>
</reference>
<dbReference type="AlphaFoldDB" id="A0A8T9C7P8"/>
<accession>A0A8T9C7P8</accession>
<dbReference type="OrthoDB" id="74360at2759"/>
<dbReference type="Pfam" id="PF13738">
    <property type="entry name" value="Pyr_redox_3"/>
    <property type="match status" value="1"/>
</dbReference>
<evidence type="ECO:0000256" key="1">
    <source>
        <dbReference type="ARBA" id="ARBA00023002"/>
    </source>
</evidence>